<name>A0A7D7QVQ1_9ACTN</name>
<dbReference type="InterPro" id="IPR027417">
    <property type="entry name" value="P-loop_NTPase"/>
</dbReference>
<gene>
    <name evidence="2" type="ORF">H1R19_17490</name>
</gene>
<dbReference type="AlphaFoldDB" id="A0A7D7QVQ1"/>
<dbReference type="PROSITE" id="PS00622">
    <property type="entry name" value="HTH_LUXR_1"/>
    <property type="match status" value="1"/>
</dbReference>
<dbReference type="RefSeq" id="WP_219849684.1">
    <property type="nucleotide sequence ID" value="NZ_CP059491.1"/>
</dbReference>
<dbReference type="InterPro" id="IPR011990">
    <property type="entry name" value="TPR-like_helical_dom_sf"/>
</dbReference>
<dbReference type="SMART" id="SM00421">
    <property type="entry name" value="HTH_LUXR"/>
    <property type="match status" value="1"/>
</dbReference>
<dbReference type="Proteomes" id="UP000515663">
    <property type="component" value="Chromosome"/>
</dbReference>
<feature type="domain" description="HTH luxR-type" evidence="1">
    <location>
        <begin position="686"/>
        <end position="751"/>
    </location>
</feature>
<dbReference type="KEGG" id="gji:H1R19_17490"/>
<dbReference type="SUPFAM" id="SSF48452">
    <property type="entry name" value="TPR-like"/>
    <property type="match status" value="1"/>
</dbReference>
<dbReference type="PANTHER" id="PTHR47691">
    <property type="entry name" value="REGULATOR-RELATED"/>
    <property type="match status" value="1"/>
</dbReference>
<dbReference type="Gene3D" id="1.10.10.10">
    <property type="entry name" value="Winged helix-like DNA-binding domain superfamily/Winged helix DNA-binding domain"/>
    <property type="match status" value="1"/>
</dbReference>
<proteinExistence type="predicted"/>
<dbReference type="EMBL" id="CP059491">
    <property type="protein sequence ID" value="QMT00669.1"/>
    <property type="molecule type" value="Genomic_DNA"/>
</dbReference>
<dbReference type="GO" id="GO:0006355">
    <property type="term" value="P:regulation of DNA-templated transcription"/>
    <property type="evidence" value="ECO:0007669"/>
    <property type="project" value="InterPro"/>
</dbReference>
<evidence type="ECO:0000259" key="1">
    <source>
        <dbReference type="PROSITE" id="PS50043"/>
    </source>
</evidence>
<dbReference type="InterPro" id="IPR000792">
    <property type="entry name" value="Tscrpt_reg_LuxR_C"/>
</dbReference>
<dbReference type="Pfam" id="PF00196">
    <property type="entry name" value="GerE"/>
    <property type="match status" value="1"/>
</dbReference>
<dbReference type="PRINTS" id="PR00364">
    <property type="entry name" value="DISEASERSIST"/>
</dbReference>
<dbReference type="InterPro" id="IPR036388">
    <property type="entry name" value="WH-like_DNA-bd_sf"/>
</dbReference>
<organism evidence="2 3">
    <name type="scientific">Gordonia jinghuaiqii</name>
    <dbReference type="NCBI Taxonomy" id="2758710"/>
    <lineage>
        <taxon>Bacteria</taxon>
        <taxon>Bacillati</taxon>
        <taxon>Actinomycetota</taxon>
        <taxon>Actinomycetes</taxon>
        <taxon>Mycobacteriales</taxon>
        <taxon>Gordoniaceae</taxon>
        <taxon>Gordonia</taxon>
    </lineage>
</organism>
<dbReference type="InterPro" id="IPR016032">
    <property type="entry name" value="Sig_transdc_resp-reg_C-effctor"/>
</dbReference>
<keyword evidence="3" id="KW-1185">Reference proteome</keyword>
<sequence>MGQRPAGRSSRSRTPLTSLVGRSEQIDEVISAFNDARLVSLVGVGGIGKSRLAAAVAAESEPHLADGVAVIELGAVTDPRHLPQLVREAIAPTSNQQVSLEDLLSRREMLMVLDGCEHLIPDVAEFTAEILECTPGLRVLATSRLPLSIPGEHLFHVPGLRVADVGAERPSESAELFRSRARAVTGQTSLGSLPIVEELCRRLDGLPLAIELAAIRTRTMSVEELLAGINNRFALLRASSQGTEPRSIDAVLRWSWEQCTPDEQQLWAEFSIFVGAIPLGSITDVCGFSDTLATADIIDGLVQRSLLVRQDTPRGVTFRMLDTIAAFGAQMLAATPDRAVELRARHARHYASIAAGISDSWFGPEQQRKSELLRTHIPNFRAAYNYCLPHAELADTAVSMFADLWTYWVASGQLREARVWAGQLVAAAPPEHERALWVAGWVELLLGDLDTAEIHLDVCRRNSAPTTRANYLSDSLLAACRAIRGDFDFAADRYRAAIAQATAADDTFAVTLLTQNHAELATISGDVTGGLASCADVEAICERHNERWIYSHTLWVEALGALMQDRYDDAITHASSSLELKSSIHDLLGTALVAETLAWASALRADLHTAAVILGATSAYWQGTDTPLLGFAQLQKLHARCLDLLDRGLDPDSRVRAESDGARIGLEGLAGLMDTGGDLRAASTRPAARIAQLTRREREIAELVRIGLSNRQIAHRLYISVRTVETHVSHILAKLGLSRRGEIEATLDESGPERL</sequence>
<protein>
    <recommendedName>
        <fullName evidence="1">HTH luxR-type domain-containing protein</fullName>
    </recommendedName>
</protein>
<accession>A0A7D7QVQ1</accession>
<dbReference type="CDD" id="cd06170">
    <property type="entry name" value="LuxR_C_like"/>
    <property type="match status" value="1"/>
</dbReference>
<evidence type="ECO:0000313" key="2">
    <source>
        <dbReference type="EMBL" id="QMT00669.1"/>
    </source>
</evidence>
<reference evidence="3" key="1">
    <citation type="submission" date="2020-07" db="EMBL/GenBank/DDBJ databases">
        <title>novel species isolated from the respiratory tract of Marmot.</title>
        <authorList>
            <person name="Zhang G."/>
        </authorList>
    </citation>
    <scope>NUCLEOTIDE SEQUENCE [LARGE SCALE GENOMIC DNA]</scope>
    <source>
        <strain evidence="3">686</strain>
    </source>
</reference>
<dbReference type="SUPFAM" id="SSF46894">
    <property type="entry name" value="C-terminal effector domain of the bipartite response regulators"/>
    <property type="match status" value="1"/>
</dbReference>
<dbReference type="PANTHER" id="PTHR47691:SF3">
    <property type="entry name" value="HTH-TYPE TRANSCRIPTIONAL REGULATOR RV0890C-RELATED"/>
    <property type="match status" value="1"/>
</dbReference>
<dbReference type="GO" id="GO:0003677">
    <property type="term" value="F:DNA binding"/>
    <property type="evidence" value="ECO:0007669"/>
    <property type="project" value="InterPro"/>
</dbReference>
<dbReference type="PRINTS" id="PR00038">
    <property type="entry name" value="HTHLUXR"/>
</dbReference>
<dbReference type="Gene3D" id="3.40.50.300">
    <property type="entry name" value="P-loop containing nucleotide triphosphate hydrolases"/>
    <property type="match status" value="1"/>
</dbReference>
<evidence type="ECO:0000313" key="3">
    <source>
        <dbReference type="Proteomes" id="UP000515663"/>
    </source>
</evidence>
<dbReference type="SUPFAM" id="SSF52540">
    <property type="entry name" value="P-loop containing nucleoside triphosphate hydrolases"/>
    <property type="match status" value="1"/>
</dbReference>
<dbReference type="GO" id="GO:0043531">
    <property type="term" value="F:ADP binding"/>
    <property type="evidence" value="ECO:0007669"/>
    <property type="project" value="InterPro"/>
</dbReference>
<dbReference type="PROSITE" id="PS50043">
    <property type="entry name" value="HTH_LUXR_2"/>
    <property type="match status" value="1"/>
</dbReference>